<protein>
    <recommendedName>
        <fullName evidence="3">DUF2971 domain-containing protein</fullName>
    </recommendedName>
</protein>
<dbReference type="Pfam" id="PF11185">
    <property type="entry name" value="DUF2971"/>
    <property type="match status" value="1"/>
</dbReference>
<reference evidence="1 2" key="1">
    <citation type="journal article" date="2011" name="J. Bacteriol.">
        <title>Complete genome sequence of Paenibacillus polymyxa SC2, a strain of plant growth-promoting Rhizobacterium with broad-spectrum antimicrobial activity.</title>
        <authorList>
            <person name="Ma M."/>
            <person name="Wang C."/>
            <person name="Ding Y."/>
            <person name="Li L."/>
            <person name="Shen D."/>
            <person name="Jiang X."/>
            <person name="Guan D."/>
            <person name="Cao F."/>
            <person name="Chen H."/>
            <person name="Feng R."/>
            <person name="Wang X."/>
            <person name="Ge Y."/>
            <person name="Yao L."/>
            <person name="Bing X."/>
            <person name="Yang X."/>
            <person name="Li J."/>
            <person name="Du B."/>
        </authorList>
    </citation>
    <scope>NUCLEOTIDE SEQUENCE [LARGE SCALE GENOMIC DNA]</scope>
    <source>
        <strain evidence="1 2">SC2</strain>
    </source>
</reference>
<evidence type="ECO:0000313" key="1">
    <source>
        <dbReference type="EMBL" id="ADO57749.1"/>
    </source>
</evidence>
<dbReference type="eggNOG" id="ENOG5033EBY">
    <property type="taxonomic scope" value="Bacteria"/>
</dbReference>
<evidence type="ECO:0008006" key="3">
    <source>
        <dbReference type="Google" id="ProtNLM"/>
    </source>
</evidence>
<dbReference type="RefSeq" id="WP_013372329.1">
    <property type="nucleotide sequence ID" value="NC_014622.2"/>
</dbReference>
<name>E3E8P0_PAEPS</name>
<dbReference type="OrthoDB" id="3034312at2"/>
<dbReference type="PATRIC" id="fig|886882.15.peg.3792"/>
<dbReference type="InterPro" id="IPR021352">
    <property type="entry name" value="DUF2971"/>
</dbReference>
<dbReference type="HOGENOM" id="CLU_061528_1_0_9"/>
<dbReference type="AlphaFoldDB" id="E3E8P0"/>
<dbReference type="KEGG" id="ppm:PPSC2_17740"/>
<evidence type="ECO:0000313" key="2">
    <source>
        <dbReference type="Proteomes" id="UP000006868"/>
    </source>
</evidence>
<accession>E3E8P0</accession>
<proteinExistence type="predicted"/>
<sequence length="318" mass="37376">MSNSLYHYCSNDTFLNIIKNKTIRLSDISKSNDYKETKWLFEYIGEEIVRQYKEHSFFRGQLIYGLDEVTSLELIVKSIKEKMLERSEELFYVACFSEEGDKLSQWRGYADDGYGLSIGFSIDSLKTLINKEESLKLLQVEYPEKNNNSSSEKIRKHSKDILQSVLHAITEGDTKKIFSRETYAIDVFHEISSRIFIQESIKYKNPSFKEEAEWRIVFDDELDKYTNWEDWYDEVEDKSLLSGDMAVLFPNGLQFKAYRNRIVSFFDLSFKAYAKNIINEIIIGPKSDIQEGDIYQILSYYGYEATDINIIKSKSTYR</sequence>
<dbReference type="Proteomes" id="UP000006868">
    <property type="component" value="Chromosome"/>
</dbReference>
<organism evidence="1 2">
    <name type="scientific">Paenibacillus polymyxa (strain SC2)</name>
    <name type="common">Bacillus polymyxa</name>
    <dbReference type="NCBI Taxonomy" id="886882"/>
    <lineage>
        <taxon>Bacteria</taxon>
        <taxon>Bacillati</taxon>
        <taxon>Bacillota</taxon>
        <taxon>Bacilli</taxon>
        <taxon>Bacillales</taxon>
        <taxon>Paenibacillaceae</taxon>
        <taxon>Paenibacillus</taxon>
    </lineage>
</organism>
<gene>
    <name evidence="1" type="ORF">PPSC2_17740</name>
</gene>
<dbReference type="EMBL" id="CP002213">
    <property type="protein sequence ID" value="ADO57749.1"/>
    <property type="molecule type" value="Genomic_DNA"/>
</dbReference>